<evidence type="ECO:0000313" key="2">
    <source>
        <dbReference type="EMBL" id="MPL89925.1"/>
    </source>
</evidence>
<sequence length="112" mass="12338">MCGFLLRGVFLSLVLYLLFGFEAGIHIVTLGGQILGASLVGLFTTCYHTIGRHLFAHIWIGRIVAAIWAGLTVIVVARLLPGYTVTNPSVFSYIVSVFCLIAWTVDYFIKDK</sequence>
<feature type="transmembrane region" description="Helical" evidence="1">
    <location>
        <begin position="30"/>
        <end position="47"/>
    </location>
</feature>
<keyword evidence="1" id="KW-0472">Membrane</keyword>
<keyword evidence="1" id="KW-0812">Transmembrane</keyword>
<feature type="transmembrane region" description="Helical" evidence="1">
    <location>
        <begin position="59"/>
        <end position="78"/>
    </location>
</feature>
<keyword evidence="1" id="KW-1133">Transmembrane helix</keyword>
<accession>A0A644VFI5</accession>
<gene>
    <name evidence="2" type="ORF">SDC9_35967</name>
</gene>
<dbReference type="EMBL" id="VSSQ01000290">
    <property type="protein sequence ID" value="MPL89925.1"/>
    <property type="molecule type" value="Genomic_DNA"/>
</dbReference>
<name>A0A644VFI5_9ZZZZ</name>
<organism evidence="2">
    <name type="scientific">bioreactor metagenome</name>
    <dbReference type="NCBI Taxonomy" id="1076179"/>
    <lineage>
        <taxon>unclassified sequences</taxon>
        <taxon>metagenomes</taxon>
        <taxon>ecological metagenomes</taxon>
    </lineage>
</organism>
<dbReference type="AlphaFoldDB" id="A0A644VFI5"/>
<feature type="transmembrane region" description="Helical" evidence="1">
    <location>
        <begin position="90"/>
        <end position="109"/>
    </location>
</feature>
<evidence type="ECO:0000256" key="1">
    <source>
        <dbReference type="SAM" id="Phobius"/>
    </source>
</evidence>
<protein>
    <submittedName>
        <fullName evidence="2">Uncharacterized protein</fullName>
    </submittedName>
</protein>
<reference evidence="2" key="1">
    <citation type="submission" date="2019-08" db="EMBL/GenBank/DDBJ databases">
        <authorList>
            <person name="Kucharzyk K."/>
            <person name="Murdoch R.W."/>
            <person name="Higgins S."/>
            <person name="Loffler F."/>
        </authorList>
    </citation>
    <scope>NUCLEOTIDE SEQUENCE</scope>
</reference>
<proteinExistence type="predicted"/>
<comment type="caution">
    <text evidence="2">The sequence shown here is derived from an EMBL/GenBank/DDBJ whole genome shotgun (WGS) entry which is preliminary data.</text>
</comment>